<organism evidence="1 2">
    <name type="scientific">Collinsella intestinalis</name>
    <dbReference type="NCBI Taxonomy" id="147207"/>
    <lineage>
        <taxon>Bacteria</taxon>
        <taxon>Bacillati</taxon>
        <taxon>Actinomycetota</taxon>
        <taxon>Coriobacteriia</taxon>
        <taxon>Coriobacteriales</taxon>
        <taxon>Coriobacteriaceae</taxon>
        <taxon>Collinsella</taxon>
    </lineage>
</organism>
<protein>
    <recommendedName>
        <fullName evidence="3">Tetratricopeptide repeat protein</fullName>
    </recommendedName>
</protein>
<dbReference type="RefSeq" id="WP_152063594.1">
    <property type="nucleotide sequence ID" value="NZ_CABWIC010000011.1"/>
</dbReference>
<dbReference type="Proteomes" id="UP000405524">
    <property type="component" value="Unassembled WGS sequence"/>
</dbReference>
<dbReference type="GeneID" id="77465999"/>
<reference evidence="1 2" key="1">
    <citation type="submission" date="2019-10" db="EMBL/GenBank/DDBJ databases">
        <authorList>
            <person name="Wolf R A."/>
        </authorList>
    </citation>
    <scope>NUCLEOTIDE SEQUENCE [LARGE SCALE GENOMIC DNA]</scope>
    <source>
        <strain evidence="1">Collinsella_intestinalis_DSM_13632</strain>
    </source>
</reference>
<dbReference type="OrthoDB" id="3191381at2"/>
<accession>A0A5K1J5R0</accession>
<name>A0A5K1J5R0_9ACTN</name>
<dbReference type="AlphaFoldDB" id="A0A5K1J5R0"/>
<sequence length="208" mass="23597">MDMKTVGMVMVAAAFVFTVYIEVKKRTTVGKLETYLAKGDFESYLKLVDRPLTSILYPKYNVLFLRLNATMALSDAEQTERTIEQMAKLKMSDEQRLALAVKAFNFYVDVEDKRKAKEALKYIEKHGGKEAAGVNRRTYDIFLKKSSAYISEMEHALEKATPSDEVMLCQLLAVQYENKGDHEKAAAYRERVERVMDATLGKNAGAPE</sequence>
<evidence type="ECO:0000313" key="1">
    <source>
        <dbReference type="EMBL" id="VWL98183.1"/>
    </source>
</evidence>
<dbReference type="EMBL" id="CABWIC010000011">
    <property type="protein sequence ID" value="VWL98183.1"/>
    <property type="molecule type" value="Genomic_DNA"/>
</dbReference>
<gene>
    <name evidence="1" type="ORF">JKKLCJKK_01014</name>
</gene>
<evidence type="ECO:0008006" key="3">
    <source>
        <dbReference type="Google" id="ProtNLM"/>
    </source>
</evidence>
<evidence type="ECO:0000313" key="2">
    <source>
        <dbReference type="Proteomes" id="UP000405524"/>
    </source>
</evidence>
<proteinExistence type="predicted"/>